<keyword evidence="9" id="KW-1185">Reference proteome</keyword>
<dbReference type="InterPro" id="IPR032466">
    <property type="entry name" value="Metal_Hydrolase"/>
</dbReference>
<accession>A0A7W0CHV2</accession>
<dbReference type="GO" id="GO:0004151">
    <property type="term" value="F:dihydroorotase activity"/>
    <property type="evidence" value="ECO:0007669"/>
    <property type="project" value="UniProtKB-EC"/>
</dbReference>
<dbReference type="EC" id="3.5.2.3" evidence="8"/>
<proteinExistence type="inferred from homology"/>
<dbReference type="InterPro" id="IPR050138">
    <property type="entry name" value="DHOase/Allantoinase_Hydrolase"/>
</dbReference>
<gene>
    <name evidence="8" type="ORF">HNR30_002598</name>
</gene>
<comment type="caution">
    <text evidence="8">The sequence shown here is derived from an EMBL/GenBank/DDBJ whole genome shotgun (WGS) entry which is preliminary data.</text>
</comment>
<dbReference type="InterPro" id="IPR004722">
    <property type="entry name" value="DHOase"/>
</dbReference>
<dbReference type="Gene3D" id="3.20.20.140">
    <property type="entry name" value="Metal-dependent hydrolases"/>
    <property type="match status" value="1"/>
</dbReference>
<comment type="cofactor">
    <cofactor evidence="1">
        <name>Zn(2+)</name>
        <dbReference type="ChEBI" id="CHEBI:29105"/>
    </cofactor>
</comment>
<dbReference type="PANTHER" id="PTHR43668:SF2">
    <property type="entry name" value="ALLANTOINASE"/>
    <property type="match status" value="1"/>
</dbReference>
<comment type="function">
    <text evidence="2">Catalyzes the reversible cyclization of carbamoyl aspartate to dihydroorotate.</text>
</comment>
<dbReference type="Gene3D" id="2.30.40.10">
    <property type="entry name" value="Urease, subunit C, domain 1"/>
    <property type="match status" value="1"/>
</dbReference>
<comment type="similarity">
    <text evidence="3">Belongs to the metallo-dependent hydrolases superfamily. DHOase family. Class I DHOase subfamily.</text>
</comment>
<evidence type="ECO:0000256" key="3">
    <source>
        <dbReference type="ARBA" id="ARBA00010286"/>
    </source>
</evidence>
<protein>
    <submittedName>
        <fullName evidence="8">Dihydroorotase</fullName>
        <ecNumber evidence="8">3.5.2.3</ecNumber>
    </submittedName>
</protein>
<dbReference type="SUPFAM" id="SSF51338">
    <property type="entry name" value="Composite domain of metallo-dependent hydrolases"/>
    <property type="match status" value="1"/>
</dbReference>
<evidence type="ECO:0000313" key="8">
    <source>
        <dbReference type="EMBL" id="MBA2891257.1"/>
    </source>
</evidence>
<evidence type="ECO:0000259" key="7">
    <source>
        <dbReference type="Pfam" id="PF12890"/>
    </source>
</evidence>
<dbReference type="CDD" id="cd01317">
    <property type="entry name" value="DHOase_IIa"/>
    <property type="match status" value="1"/>
</dbReference>
<dbReference type="GO" id="GO:0046872">
    <property type="term" value="F:metal ion binding"/>
    <property type="evidence" value="ECO:0007669"/>
    <property type="project" value="UniProtKB-KW"/>
</dbReference>
<keyword evidence="4" id="KW-0479">Metal-binding</keyword>
<dbReference type="EMBL" id="JACDUR010000003">
    <property type="protein sequence ID" value="MBA2891257.1"/>
    <property type="molecule type" value="Genomic_DNA"/>
</dbReference>
<evidence type="ECO:0000313" key="9">
    <source>
        <dbReference type="Proteomes" id="UP000530928"/>
    </source>
</evidence>
<dbReference type="SUPFAM" id="SSF51556">
    <property type="entry name" value="Metallo-dependent hydrolases"/>
    <property type="match status" value="1"/>
</dbReference>
<dbReference type="GO" id="GO:0006145">
    <property type="term" value="P:purine nucleobase catabolic process"/>
    <property type="evidence" value="ECO:0007669"/>
    <property type="project" value="TreeGrafter"/>
</dbReference>
<dbReference type="GO" id="GO:0004038">
    <property type="term" value="F:allantoinase activity"/>
    <property type="evidence" value="ECO:0007669"/>
    <property type="project" value="TreeGrafter"/>
</dbReference>
<dbReference type="GO" id="GO:0005737">
    <property type="term" value="C:cytoplasm"/>
    <property type="evidence" value="ECO:0007669"/>
    <property type="project" value="TreeGrafter"/>
</dbReference>
<dbReference type="InterPro" id="IPR024403">
    <property type="entry name" value="DHOase_cat"/>
</dbReference>
<evidence type="ECO:0000256" key="6">
    <source>
        <dbReference type="ARBA" id="ARBA00022975"/>
    </source>
</evidence>
<dbReference type="PANTHER" id="PTHR43668">
    <property type="entry name" value="ALLANTOINASE"/>
    <property type="match status" value="1"/>
</dbReference>
<keyword evidence="5 8" id="KW-0378">Hydrolase</keyword>
<dbReference type="AlphaFoldDB" id="A0A7W0CHV2"/>
<sequence>MTRRLLRGVRPYGAAPMDVLIEDGIITSITPAVTPGSLVLLPGFVDLHTHLREPGGEEGETILTGTRAAAAGGYTAVVAMANTDPVVDTPALVRRILAARAHADVHPVSAITHGLAGGSLVDMEAMAEAGARVFSDDGRCLSDPVLMRTALRRAGGHGLLVAQHAQDPVLAGGDTRALDRTGVVLDVQEWPALAEAVIVARDVLLAADTDARLHVCHVSTRASVEVLRWARSRGLPVTAEVTPHHLALTEADAAGRDPRFKMNPPLRSRDDVLALREALAEGIIDVVATDHAPHPADRKALPWPQAPFGVIGLETALPVVAEAMEGLWPARDGSSWENLARVMSTEPARLAGIGDRHGRPIAVGEPAHLCLVDPDAHGPVDLYGRSANTPFAGRGFGVRVVATLRAGEPTHDPGGSLD</sequence>
<evidence type="ECO:0000256" key="1">
    <source>
        <dbReference type="ARBA" id="ARBA00001947"/>
    </source>
</evidence>
<dbReference type="NCBIfam" id="TIGR00857">
    <property type="entry name" value="pyrC_multi"/>
    <property type="match status" value="1"/>
</dbReference>
<evidence type="ECO:0000256" key="2">
    <source>
        <dbReference type="ARBA" id="ARBA00002368"/>
    </source>
</evidence>
<keyword evidence="6" id="KW-0665">Pyrimidine biosynthesis</keyword>
<feature type="domain" description="Dihydroorotase catalytic" evidence="7">
    <location>
        <begin position="39"/>
        <end position="222"/>
    </location>
</feature>
<dbReference type="InterPro" id="IPR011059">
    <property type="entry name" value="Metal-dep_hydrolase_composite"/>
</dbReference>
<dbReference type="GO" id="GO:0006221">
    <property type="term" value="P:pyrimidine nucleotide biosynthetic process"/>
    <property type="evidence" value="ECO:0007669"/>
    <property type="project" value="UniProtKB-KW"/>
</dbReference>
<dbReference type="PROSITE" id="PS00483">
    <property type="entry name" value="DIHYDROOROTASE_2"/>
    <property type="match status" value="1"/>
</dbReference>
<organism evidence="8 9">
    <name type="scientific">Nonomuraea soli</name>
    <dbReference type="NCBI Taxonomy" id="1032476"/>
    <lineage>
        <taxon>Bacteria</taxon>
        <taxon>Bacillati</taxon>
        <taxon>Actinomycetota</taxon>
        <taxon>Actinomycetes</taxon>
        <taxon>Streptosporangiales</taxon>
        <taxon>Streptosporangiaceae</taxon>
        <taxon>Nonomuraea</taxon>
    </lineage>
</organism>
<dbReference type="Pfam" id="PF12890">
    <property type="entry name" value="DHOase"/>
    <property type="match status" value="1"/>
</dbReference>
<dbReference type="Proteomes" id="UP000530928">
    <property type="component" value="Unassembled WGS sequence"/>
</dbReference>
<dbReference type="InterPro" id="IPR002195">
    <property type="entry name" value="Dihydroorotase_CS"/>
</dbReference>
<name>A0A7W0CHV2_9ACTN</name>
<evidence type="ECO:0000256" key="5">
    <source>
        <dbReference type="ARBA" id="ARBA00022801"/>
    </source>
</evidence>
<reference evidence="8 9" key="1">
    <citation type="submission" date="2020-07" db="EMBL/GenBank/DDBJ databases">
        <title>Genomic Encyclopedia of Type Strains, Phase IV (KMG-IV): sequencing the most valuable type-strain genomes for metagenomic binning, comparative biology and taxonomic classification.</title>
        <authorList>
            <person name="Goeker M."/>
        </authorList>
    </citation>
    <scope>NUCLEOTIDE SEQUENCE [LARGE SCALE GENOMIC DNA]</scope>
    <source>
        <strain evidence="8 9">DSM 45533</strain>
    </source>
</reference>
<evidence type="ECO:0000256" key="4">
    <source>
        <dbReference type="ARBA" id="ARBA00022723"/>
    </source>
</evidence>